<dbReference type="AlphaFoldDB" id="A0AAD7BT58"/>
<accession>A0AAD7BT58</accession>
<dbReference type="EMBL" id="JARKIF010000009">
    <property type="protein sequence ID" value="KAJ7630293.1"/>
    <property type="molecule type" value="Genomic_DNA"/>
</dbReference>
<protein>
    <submittedName>
        <fullName evidence="1">Uncharacterized protein</fullName>
    </submittedName>
</protein>
<sequence>MKDPLSALIDAQGLIPQEARSRANRIWNGNWGRVGTMRRETGIPLEPAKINGNELAERFYPKAKYAIPGLRYPHGAANGFWKKHTELKRRPIFTLRRGENDCRIPLVQPLVPKGRPSDIARRIAGRSAKSAKTTRTRAEREIMYGDRASDVSTSVPGPCPSPSVFGRTSSAIPLSLGECFLVVERRSSSAERPLVPLGHIQEGQRDWRTRAVEVEAEAKRGCASVHWVEREAWPDSAA</sequence>
<organism evidence="1 2">
    <name type="scientific">Roridomyces roridus</name>
    <dbReference type="NCBI Taxonomy" id="1738132"/>
    <lineage>
        <taxon>Eukaryota</taxon>
        <taxon>Fungi</taxon>
        <taxon>Dikarya</taxon>
        <taxon>Basidiomycota</taxon>
        <taxon>Agaricomycotina</taxon>
        <taxon>Agaricomycetes</taxon>
        <taxon>Agaricomycetidae</taxon>
        <taxon>Agaricales</taxon>
        <taxon>Marasmiineae</taxon>
        <taxon>Mycenaceae</taxon>
        <taxon>Roridomyces</taxon>
    </lineage>
</organism>
<proteinExistence type="predicted"/>
<keyword evidence="2" id="KW-1185">Reference proteome</keyword>
<comment type="caution">
    <text evidence="1">The sequence shown here is derived from an EMBL/GenBank/DDBJ whole genome shotgun (WGS) entry which is preliminary data.</text>
</comment>
<evidence type="ECO:0000313" key="1">
    <source>
        <dbReference type="EMBL" id="KAJ7630293.1"/>
    </source>
</evidence>
<dbReference type="Proteomes" id="UP001221142">
    <property type="component" value="Unassembled WGS sequence"/>
</dbReference>
<gene>
    <name evidence="1" type="ORF">FB45DRAFT_1150311</name>
</gene>
<name>A0AAD7BT58_9AGAR</name>
<reference evidence="1" key="1">
    <citation type="submission" date="2023-03" db="EMBL/GenBank/DDBJ databases">
        <title>Massive genome expansion in bonnet fungi (Mycena s.s.) driven by repeated elements and novel gene families across ecological guilds.</title>
        <authorList>
            <consortium name="Lawrence Berkeley National Laboratory"/>
            <person name="Harder C.B."/>
            <person name="Miyauchi S."/>
            <person name="Viragh M."/>
            <person name="Kuo A."/>
            <person name="Thoen E."/>
            <person name="Andreopoulos B."/>
            <person name="Lu D."/>
            <person name="Skrede I."/>
            <person name="Drula E."/>
            <person name="Henrissat B."/>
            <person name="Morin E."/>
            <person name="Kohler A."/>
            <person name="Barry K."/>
            <person name="LaButti K."/>
            <person name="Morin E."/>
            <person name="Salamov A."/>
            <person name="Lipzen A."/>
            <person name="Mereny Z."/>
            <person name="Hegedus B."/>
            <person name="Baldrian P."/>
            <person name="Stursova M."/>
            <person name="Weitz H."/>
            <person name="Taylor A."/>
            <person name="Grigoriev I.V."/>
            <person name="Nagy L.G."/>
            <person name="Martin F."/>
            <person name="Kauserud H."/>
        </authorList>
    </citation>
    <scope>NUCLEOTIDE SEQUENCE</scope>
    <source>
        <strain evidence="1">9284</strain>
    </source>
</reference>
<evidence type="ECO:0000313" key="2">
    <source>
        <dbReference type="Proteomes" id="UP001221142"/>
    </source>
</evidence>